<dbReference type="OrthoDB" id="352883at2"/>
<dbReference type="GO" id="GO:0009279">
    <property type="term" value="C:cell outer membrane"/>
    <property type="evidence" value="ECO:0007669"/>
    <property type="project" value="UniProtKB-SubCell"/>
</dbReference>
<evidence type="ECO:0000256" key="3">
    <source>
        <dbReference type="ARBA" id="ARBA00022729"/>
    </source>
</evidence>
<dbReference type="AlphaFoldDB" id="W5SWP6"/>
<evidence type="ECO:0000256" key="5">
    <source>
        <dbReference type="ARBA" id="ARBA00023139"/>
    </source>
</evidence>
<dbReference type="RefSeq" id="WP_028328269.1">
    <property type="nucleotide sequence ID" value="NZ_CP005761.1"/>
</dbReference>
<geneLocation type="plasmid" evidence="9">
    <name>unnamed</name>
</geneLocation>
<gene>
    <name evidence="9" type="ORF">BCO_0125312</name>
</gene>
<keyword evidence="3" id="KW-0732">Signal</keyword>
<reference evidence="9" key="1">
    <citation type="submission" date="2013-04" db="EMBL/GenBank/DDBJ databases">
        <title>Comparative Genomics of Relapsing Fever Spirochetes.</title>
        <authorList>
            <person name="Schwan T.G."/>
            <person name="Raffel S.J."/>
            <person name="Porcella S.F."/>
            <person name="Martens C.A."/>
            <person name="Bruno D.P."/>
            <person name="Ricklefs S.M."/>
            <person name="Barbian K.B."/>
        </authorList>
    </citation>
    <scope>NUCLEOTIDE SEQUENCE</scope>
    <source>
        <strain evidence="9">Co53</strain>
        <plasmid evidence="9">unnamed</plasmid>
    </source>
</reference>
<evidence type="ECO:0000256" key="6">
    <source>
        <dbReference type="ARBA" id="ARBA00023237"/>
    </source>
</evidence>
<evidence type="ECO:0000256" key="2">
    <source>
        <dbReference type="ARBA" id="ARBA00004459"/>
    </source>
</evidence>
<dbReference type="InterPro" id="IPR000680">
    <property type="entry name" value="Borrelia_lipo"/>
</dbReference>
<keyword evidence="4 8" id="KW-0472">Membrane</keyword>
<keyword evidence="7 8" id="KW-0449">Lipoprotein</keyword>
<proteinExistence type="predicted"/>
<evidence type="ECO:0000256" key="4">
    <source>
        <dbReference type="ARBA" id="ARBA00023136"/>
    </source>
</evidence>
<comment type="subcellular location">
    <subcellularLocation>
        <location evidence="2 8">Cell outer membrane</location>
        <topology evidence="2 8">Lipid-anchor</topology>
    </subcellularLocation>
</comment>
<evidence type="ECO:0000256" key="8">
    <source>
        <dbReference type="RuleBase" id="RU363105"/>
    </source>
</evidence>
<name>W5SWP6_9SPIR</name>
<sequence>MEINIKNIRVKSICTTLFISLFLSCNNGIEELEKQRDSILSISNLRQGFLDIFISFSDMFTDAFGIKAETPKSEVGKYFTNIEETMKTTKEKLKDVLAKNGDYPKVKEEVEKFIEKLTKIEEGATEAAKGAITGDAIGNAVKDQAALAADPASINLLVKGMKSIVKGVVLKEGKAEANYTKDSDKTDIGKLFSSKKDTDGTDAQAASASASIGVVSGADILQAIAESDESASDQVGIEKAKNAAEIAAAKVEQSKSLNTVKKDAVIAAGIALKAMAKGGKFTIKDSGADNAASTINGAVASAVNKTLSTLIIAIRNTVDSGLKSINEALATVKREDMSADTNESGAAK</sequence>
<organism evidence="9">
    <name type="scientific">Borrelia coriaceae ATCC 43381</name>
    <dbReference type="NCBI Taxonomy" id="1408429"/>
    <lineage>
        <taxon>Bacteria</taxon>
        <taxon>Pseudomonadati</taxon>
        <taxon>Spirochaetota</taxon>
        <taxon>Spirochaetia</taxon>
        <taxon>Spirochaetales</taxon>
        <taxon>Borreliaceae</taxon>
        <taxon>Borrelia</taxon>
    </lineage>
</organism>
<protein>
    <recommendedName>
        <fullName evidence="8">Variable large protein</fullName>
    </recommendedName>
</protein>
<accession>W5SWP6</accession>
<keyword evidence="5 8" id="KW-0564">Palmitate</keyword>
<dbReference type="EMBL" id="CP005761">
    <property type="protein sequence ID" value="AHH11619.1"/>
    <property type="molecule type" value="Genomic_DNA"/>
</dbReference>
<evidence type="ECO:0000313" key="9">
    <source>
        <dbReference type="EMBL" id="AHH11619.1"/>
    </source>
</evidence>
<dbReference type="HOGENOM" id="CLU_054711_0_0_12"/>
<evidence type="ECO:0000256" key="7">
    <source>
        <dbReference type="ARBA" id="ARBA00023288"/>
    </source>
</evidence>
<keyword evidence="6 8" id="KW-0998">Cell outer membrane</keyword>
<comment type="function">
    <text evidence="1 8">The Vlp and Vsp proteins are antigenically distinct proteins, only one vlp or vsp gene is transcriptionally active at any one time. Switching between these genes is a mechanism of host immune response evasion.</text>
</comment>
<keyword evidence="9" id="KW-0614">Plasmid</keyword>
<evidence type="ECO:0000256" key="1">
    <source>
        <dbReference type="ARBA" id="ARBA00003932"/>
    </source>
</evidence>
<dbReference type="Pfam" id="PF00921">
    <property type="entry name" value="Lipoprotein_2"/>
    <property type="match status" value="1"/>
</dbReference>
<dbReference type="SUPFAM" id="SSF74748">
    <property type="entry name" value="Variable surface antigen VlsE"/>
    <property type="match status" value="1"/>
</dbReference>
<dbReference type="PROSITE" id="PS51257">
    <property type="entry name" value="PROKAR_LIPOPROTEIN"/>
    <property type="match status" value="1"/>
</dbReference>